<dbReference type="Proteomes" id="UP000516422">
    <property type="component" value="Chromosome"/>
</dbReference>
<accession>A0A7H1PW71</accession>
<evidence type="ECO:0000313" key="1">
    <source>
        <dbReference type="EMBL" id="QNT92301.1"/>
    </source>
</evidence>
<dbReference type="KEGG" id="sgf:HEP81_01974"/>
<dbReference type="AlphaFoldDB" id="A0A7H1PW71"/>
<evidence type="ECO:0000313" key="2">
    <source>
        <dbReference type="Proteomes" id="UP000516422"/>
    </source>
</evidence>
<dbReference type="EMBL" id="CP051006">
    <property type="protein sequence ID" value="QNT92301.1"/>
    <property type="molecule type" value="Genomic_DNA"/>
</dbReference>
<gene>
    <name evidence="1" type="ORF">HEP81_01974</name>
</gene>
<organism evidence="1 2">
    <name type="scientific">Streptomyces griseofuscus</name>
    <dbReference type="NCBI Taxonomy" id="146922"/>
    <lineage>
        <taxon>Bacteria</taxon>
        <taxon>Bacillati</taxon>
        <taxon>Actinomycetota</taxon>
        <taxon>Actinomycetes</taxon>
        <taxon>Kitasatosporales</taxon>
        <taxon>Streptomycetaceae</taxon>
        <taxon>Streptomyces</taxon>
    </lineage>
</organism>
<sequence>MIAIAAALAEIVLILVQRWRAPSGGPVATPWPHLAAALGAGLVGWLVIGRPDPAWDEVSLAVITGVILGSEAARSARVLSGKEWAGWATACGSGAASATWLLATPLPFM</sequence>
<reference evidence="1 2" key="1">
    <citation type="submission" date="2020-04" db="EMBL/GenBank/DDBJ databases">
        <title>Characterization and engineering of Streptomyces griseofuscus DSM40191 as a potential heterologous host for expression of BGCs.</title>
        <authorList>
            <person name="Gren T."/>
            <person name="Whitford C.M."/>
            <person name="Mohite O.S."/>
            <person name="Joergensen T.S."/>
            <person name="Nielsen J.B."/>
            <person name="Lee S.Y."/>
            <person name="Weber T."/>
        </authorList>
    </citation>
    <scope>NUCLEOTIDE SEQUENCE [LARGE SCALE GENOMIC DNA]</scope>
    <source>
        <strain evidence="1 2">DSM 40191</strain>
    </source>
</reference>
<name>A0A7H1PW71_9ACTN</name>
<protein>
    <submittedName>
        <fullName evidence="1">Uncharacterized protein</fullName>
    </submittedName>
</protein>
<dbReference type="RefSeq" id="WP_125207601.1">
    <property type="nucleotide sequence ID" value="NZ_CP051006.1"/>
</dbReference>
<dbReference type="GeneID" id="91461573"/>
<proteinExistence type="predicted"/>